<dbReference type="GO" id="GO:0009002">
    <property type="term" value="F:serine-type D-Ala-D-Ala carboxypeptidase activity"/>
    <property type="evidence" value="ECO:0007669"/>
    <property type="project" value="UniProtKB-EC"/>
</dbReference>
<dbReference type="SUPFAM" id="SSF53955">
    <property type="entry name" value="Lysozyme-like"/>
    <property type="match status" value="1"/>
</dbReference>
<evidence type="ECO:0000259" key="17">
    <source>
        <dbReference type="Pfam" id="PF00912"/>
    </source>
</evidence>
<keyword evidence="9" id="KW-0573">Peptidoglycan synthesis</keyword>
<feature type="domain" description="Glycosyl transferase family 51" evidence="17">
    <location>
        <begin position="78"/>
        <end position="257"/>
    </location>
</feature>
<dbReference type="AlphaFoldDB" id="A0A0R1ULF6"/>
<evidence type="ECO:0000256" key="6">
    <source>
        <dbReference type="ARBA" id="ARBA00022679"/>
    </source>
</evidence>
<dbReference type="GO" id="GO:0006508">
    <property type="term" value="P:proteolysis"/>
    <property type="evidence" value="ECO:0007669"/>
    <property type="project" value="UniProtKB-KW"/>
</dbReference>
<keyword evidence="8" id="KW-0133">Cell shape</keyword>
<dbReference type="Pfam" id="PF00912">
    <property type="entry name" value="Transgly"/>
    <property type="match status" value="1"/>
</dbReference>
<dbReference type="GO" id="GO:0071555">
    <property type="term" value="P:cell wall organization"/>
    <property type="evidence" value="ECO:0007669"/>
    <property type="project" value="UniProtKB-KW"/>
</dbReference>
<dbReference type="Pfam" id="PF00905">
    <property type="entry name" value="Transpeptidase"/>
    <property type="match status" value="1"/>
</dbReference>
<dbReference type="InterPro" id="IPR023346">
    <property type="entry name" value="Lysozyme-like_dom_sf"/>
</dbReference>
<evidence type="ECO:0000313" key="18">
    <source>
        <dbReference type="EMBL" id="KRL94013.1"/>
    </source>
</evidence>
<keyword evidence="19" id="KW-1185">Reference proteome</keyword>
<feature type="compositionally biased region" description="Low complexity" evidence="14">
    <location>
        <begin position="678"/>
        <end position="737"/>
    </location>
</feature>
<dbReference type="RefSeq" id="WP_056995682.1">
    <property type="nucleotide sequence ID" value="NZ_AZGC01000039.1"/>
</dbReference>
<comment type="caution">
    <text evidence="18">The sequence shown here is derived from an EMBL/GenBank/DDBJ whole genome shotgun (WGS) entry which is preliminary data.</text>
</comment>
<comment type="catalytic activity">
    <reaction evidence="12">
        <text>Preferential cleavage: (Ac)2-L-Lys-D-Ala-|-D-Ala. Also transpeptidation of peptidyl-alanyl moieties that are N-acyl substituents of D-alanine.</text>
        <dbReference type="EC" id="3.4.16.4"/>
    </reaction>
</comment>
<dbReference type="FunFam" id="1.10.3810.10:FF:000001">
    <property type="entry name" value="Penicillin-binding protein 1A"/>
    <property type="match status" value="1"/>
</dbReference>
<evidence type="ECO:0000256" key="8">
    <source>
        <dbReference type="ARBA" id="ARBA00022960"/>
    </source>
</evidence>
<evidence type="ECO:0000256" key="11">
    <source>
        <dbReference type="ARBA" id="ARBA00023316"/>
    </source>
</evidence>
<evidence type="ECO:0000256" key="13">
    <source>
        <dbReference type="ARBA" id="ARBA00049902"/>
    </source>
</evidence>
<evidence type="ECO:0000256" key="1">
    <source>
        <dbReference type="ARBA" id="ARBA00007090"/>
    </source>
</evidence>
<feature type="transmembrane region" description="Helical" evidence="15">
    <location>
        <begin position="30"/>
        <end position="52"/>
    </location>
</feature>
<comment type="similarity">
    <text evidence="1">In the C-terminal section; belongs to the transpeptidase family.</text>
</comment>
<dbReference type="GO" id="GO:0008360">
    <property type="term" value="P:regulation of cell shape"/>
    <property type="evidence" value="ECO:0007669"/>
    <property type="project" value="UniProtKB-KW"/>
</dbReference>
<sequence>MKSNNQSDWRQKLRATGHYLRTNKLFWKRFFQWSAGIITLLLIGGITLFFFYASSAPSITQDDLKAQTGTVILDADNRIVSRLGAQKRQYANSSELPKSLKNAVVSVEDHNFYHEKLGVSPSRIMKAAVSNVFNLGGEGLQGGSTITQQLIKLSVFSTARSDQTFKRKAQEAWLAYNISKRFSKDQILTYYLNKVYMGNGVYGMKTAAQYYYGKDLDQLSLAETALLAGIPQSPSVYNPLSNTKLAKERRDIVLDAMVKNNYISSSQAAQAKQVSVTANLDKSHGNVESSGSEVDSQVVDPYVKEVINELVSKGYNPTTNSLRVHTNLDTEAQQHLYDEANGGIGFESSNLQAGVAVVDPHNGQVVAMLGGRNLPKNTVYGYNRATQSFRSSGSTAKPMMDYGPAIEYLHWPTFKVVADTPMQWPDAGGLIRDFDNSYEGNISMRTALVESRNVPAIRALQAVGIDKATEFLKGLGISQKKPYHYQNGIALNVSPLQEAAAYAAFANGGIYYKPYYVTSVTTQEGTTKTFAKQGKRAMSKGTAFMITNMLQGVFSGNGSGTEAYLSGVNQAGKTGTTNADGGNQAGILDSWLTGYTKNYAVSVWTGYDNNKTTMSDSGANGAKYLYKSIMRFLDNRNHASNWTMPSDLEAVHVQGVTQYMFVDYPFSIEYASGGAKKSSSSNSSSSSSSYSSSSSSSSSMMMSQSSNGQPGQTGGNEPQPQQGQQSSQAPQTNQQNP</sequence>
<evidence type="ECO:0000256" key="2">
    <source>
        <dbReference type="ARBA" id="ARBA00007739"/>
    </source>
</evidence>
<dbReference type="PANTHER" id="PTHR32282:SF29">
    <property type="entry name" value="PENICILLIN-BINDING PROTEIN 1A"/>
    <property type="match status" value="1"/>
</dbReference>
<dbReference type="SUPFAM" id="SSF56601">
    <property type="entry name" value="beta-lactamase/transpeptidase-like"/>
    <property type="match status" value="1"/>
</dbReference>
<evidence type="ECO:0000256" key="9">
    <source>
        <dbReference type="ARBA" id="ARBA00022984"/>
    </source>
</evidence>
<evidence type="ECO:0000256" key="4">
    <source>
        <dbReference type="ARBA" id="ARBA00022670"/>
    </source>
</evidence>
<organism evidence="18 19">
    <name type="scientific">Limosilactobacillus equigenerosi DSM 18793 = JCM 14505</name>
    <dbReference type="NCBI Taxonomy" id="1423742"/>
    <lineage>
        <taxon>Bacteria</taxon>
        <taxon>Bacillati</taxon>
        <taxon>Bacillota</taxon>
        <taxon>Bacilli</taxon>
        <taxon>Lactobacillales</taxon>
        <taxon>Lactobacillaceae</taxon>
        <taxon>Limosilactobacillus</taxon>
    </lineage>
</organism>
<dbReference type="InterPro" id="IPR050396">
    <property type="entry name" value="Glycosyltr_51/Transpeptidase"/>
</dbReference>
<protein>
    <submittedName>
        <fullName evidence="18">Penicillin binding protein 1A</fullName>
    </submittedName>
</protein>
<keyword evidence="7" id="KW-0378">Hydrolase</keyword>
<feature type="domain" description="Penicillin-binding protein transpeptidase" evidence="16">
    <location>
        <begin position="354"/>
        <end position="629"/>
    </location>
</feature>
<dbReference type="Gene3D" id="1.10.3810.10">
    <property type="entry name" value="Biosynthetic peptidoglycan transglycosylase-like"/>
    <property type="match status" value="1"/>
</dbReference>
<evidence type="ECO:0000256" key="7">
    <source>
        <dbReference type="ARBA" id="ARBA00022801"/>
    </source>
</evidence>
<evidence type="ECO:0000256" key="12">
    <source>
        <dbReference type="ARBA" id="ARBA00034000"/>
    </source>
</evidence>
<dbReference type="STRING" id="417373.GCA_001570685_00576"/>
<evidence type="ECO:0000259" key="16">
    <source>
        <dbReference type="Pfam" id="PF00905"/>
    </source>
</evidence>
<keyword evidence="10" id="KW-0511">Multifunctional enzyme</keyword>
<dbReference type="InterPro" id="IPR012338">
    <property type="entry name" value="Beta-lactam/transpept-like"/>
</dbReference>
<reference evidence="18 19" key="1">
    <citation type="journal article" date="2015" name="Genome Announc.">
        <title>Expanding the biotechnology potential of lactobacilli through comparative genomics of 213 strains and associated genera.</title>
        <authorList>
            <person name="Sun Z."/>
            <person name="Harris H.M."/>
            <person name="McCann A."/>
            <person name="Guo C."/>
            <person name="Argimon S."/>
            <person name="Zhang W."/>
            <person name="Yang X."/>
            <person name="Jeffery I.B."/>
            <person name="Cooney J.C."/>
            <person name="Kagawa T.F."/>
            <person name="Liu W."/>
            <person name="Song Y."/>
            <person name="Salvetti E."/>
            <person name="Wrobel A."/>
            <person name="Rasinkangas P."/>
            <person name="Parkhill J."/>
            <person name="Rea M.C."/>
            <person name="O'Sullivan O."/>
            <person name="Ritari J."/>
            <person name="Douillard F.P."/>
            <person name="Paul Ross R."/>
            <person name="Yang R."/>
            <person name="Briner A.E."/>
            <person name="Felis G.E."/>
            <person name="de Vos W.M."/>
            <person name="Barrangou R."/>
            <person name="Klaenhammer T.R."/>
            <person name="Caufield P.W."/>
            <person name="Cui Y."/>
            <person name="Zhang H."/>
            <person name="O'Toole P.W."/>
        </authorList>
    </citation>
    <scope>NUCLEOTIDE SEQUENCE [LARGE SCALE GENOMIC DNA]</scope>
    <source>
        <strain evidence="18 19">DSM 18793</strain>
    </source>
</reference>
<feature type="region of interest" description="Disordered" evidence="14">
    <location>
        <begin position="673"/>
        <end position="737"/>
    </location>
</feature>
<dbReference type="PATRIC" id="fig|1423742.4.peg.1539"/>
<dbReference type="InterPro" id="IPR001264">
    <property type="entry name" value="Glyco_trans_51"/>
</dbReference>
<dbReference type="GO" id="GO:0008955">
    <property type="term" value="F:peptidoglycan glycosyltransferase activity"/>
    <property type="evidence" value="ECO:0007669"/>
    <property type="project" value="UniProtKB-EC"/>
</dbReference>
<gene>
    <name evidence="18" type="ORF">FC21_GL001485</name>
</gene>
<name>A0A0R1ULF6_9LACO</name>
<comment type="catalytic activity">
    <reaction evidence="13">
        <text>[GlcNAc-(1-&gt;4)-Mur2Ac(oyl-L-Ala-gamma-D-Glu-L-Lys-D-Ala-D-Ala)](n)-di-trans,octa-cis-undecaprenyl diphosphate + beta-D-GlcNAc-(1-&gt;4)-Mur2Ac(oyl-L-Ala-gamma-D-Glu-L-Lys-D-Ala-D-Ala)-di-trans,octa-cis-undecaprenyl diphosphate = [GlcNAc-(1-&gt;4)-Mur2Ac(oyl-L-Ala-gamma-D-Glu-L-Lys-D-Ala-D-Ala)](n+1)-di-trans,octa-cis-undecaprenyl diphosphate + di-trans,octa-cis-undecaprenyl diphosphate + H(+)</text>
        <dbReference type="Rhea" id="RHEA:23708"/>
        <dbReference type="Rhea" id="RHEA-COMP:9602"/>
        <dbReference type="Rhea" id="RHEA-COMP:9603"/>
        <dbReference type="ChEBI" id="CHEBI:15378"/>
        <dbReference type="ChEBI" id="CHEBI:58405"/>
        <dbReference type="ChEBI" id="CHEBI:60033"/>
        <dbReference type="ChEBI" id="CHEBI:78435"/>
        <dbReference type="EC" id="2.4.99.28"/>
    </reaction>
</comment>
<dbReference type="NCBIfam" id="TIGR02074">
    <property type="entry name" value="PBP_1a_fam"/>
    <property type="match status" value="1"/>
</dbReference>
<proteinExistence type="inferred from homology"/>
<comment type="similarity">
    <text evidence="2">In the N-terminal section; belongs to the glycosyltransferase 51 family.</text>
</comment>
<dbReference type="Proteomes" id="UP000051084">
    <property type="component" value="Unassembled WGS sequence"/>
</dbReference>
<dbReference type="GO" id="GO:0030288">
    <property type="term" value="C:outer membrane-bounded periplasmic space"/>
    <property type="evidence" value="ECO:0007669"/>
    <property type="project" value="TreeGrafter"/>
</dbReference>
<evidence type="ECO:0000256" key="10">
    <source>
        <dbReference type="ARBA" id="ARBA00023268"/>
    </source>
</evidence>
<keyword evidence="6" id="KW-0808">Transferase</keyword>
<dbReference type="PANTHER" id="PTHR32282">
    <property type="entry name" value="BINDING PROTEIN TRANSPEPTIDASE, PUTATIVE-RELATED"/>
    <property type="match status" value="1"/>
</dbReference>
<keyword evidence="15" id="KW-0472">Membrane</keyword>
<keyword evidence="15" id="KW-1133">Transmembrane helix</keyword>
<keyword evidence="3" id="KW-0121">Carboxypeptidase</keyword>
<dbReference type="OrthoDB" id="9766909at2"/>
<evidence type="ECO:0000313" key="19">
    <source>
        <dbReference type="Proteomes" id="UP000051084"/>
    </source>
</evidence>
<accession>A0A0R1ULF6</accession>
<dbReference type="GO" id="GO:0009252">
    <property type="term" value="P:peptidoglycan biosynthetic process"/>
    <property type="evidence" value="ECO:0007669"/>
    <property type="project" value="UniProtKB-KW"/>
</dbReference>
<keyword evidence="15" id="KW-0812">Transmembrane</keyword>
<dbReference type="Gene3D" id="3.40.710.10">
    <property type="entry name" value="DD-peptidase/beta-lactamase superfamily"/>
    <property type="match status" value="1"/>
</dbReference>
<keyword evidence="11" id="KW-0961">Cell wall biogenesis/degradation</keyword>
<evidence type="ECO:0000256" key="15">
    <source>
        <dbReference type="SAM" id="Phobius"/>
    </source>
</evidence>
<evidence type="ECO:0000256" key="3">
    <source>
        <dbReference type="ARBA" id="ARBA00022645"/>
    </source>
</evidence>
<dbReference type="GO" id="GO:0008658">
    <property type="term" value="F:penicillin binding"/>
    <property type="evidence" value="ECO:0007669"/>
    <property type="project" value="InterPro"/>
</dbReference>
<evidence type="ECO:0000256" key="5">
    <source>
        <dbReference type="ARBA" id="ARBA00022676"/>
    </source>
</evidence>
<evidence type="ECO:0000256" key="14">
    <source>
        <dbReference type="SAM" id="MobiDB-lite"/>
    </source>
</evidence>
<keyword evidence="5" id="KW-0328">Glycosyltransferase</keyword>
<dbReference type="EMBL" id="AZGC01000039">
    <property type="protein sequence ID" value="KRL94013.1"/>
    <property type="molecule type" value="Genomic_DNA"/>
</dbReference>
<dbReference type="InterPro" id="IPR001460">
    <property type="entry name" value="PCN-bd_Tpept"/>
</dbReference>
<dbReference type="InterPro" id="IPR036950">
    <property type="entry name" value="PBP_transglycosylase"/>
</dbReference>
<keyword evidence="4" id="KW-0645">Protease</keyword>